<accession>A0AAV4RCG4</accession>
<protein>
    <submittedName>
        <fullName evidence="2">Uncharacterized protein</fullName>
    </submittedName>
</protein>
<evidence type="ECO:0000313" key="2">
    <source>
        <dbReference type="EMBL" id="GIY18152.1"/>
    </source>
</evidence>
<feature type="compositionally biased region" description="Low complexity" evidence="1">
    <location>
        <begin position="22"/>
        <end position="33"/>
    </location>
</feature>
<sequence>MRKEDTNKKSSPKTILLTFQESAQTTSASFATPSPSPKEESGGAASRRKTGAEFLAEQLSILWSCNCVRFRWQRGRGRNKTELKTRTFTSSGRT</sequence>
<evidence type="ECO:0000256" key="1">
    <source>
        <dbReference type="SAM" id="MobiDB-lite"/>
    </source>
</evidence>
<proteinExistence type="predicted"/>
<dbReference type="Proteomes" id="UP001054837">
    <property type="component" value="Unassembled WGS sequence"/>
</dbReference>
<dbReference type="AlphaFoldDB" id="A0AAV4RCG4"/>
<dbReference type="EMBL" id="BPLQ01005872">
    <property type="protein sequence ID" value="GIY18152.1"/>
    <property type="molecule type" value="Genomic_DNA"/>
</dbReference>
<reference evidence="2 3" key="1">
    <citation type="submission" date="2021-06" db="EMBL/GenBank/DDBJ databases">
        <title>Caerostris darwini draft genome.</title>
        <authorList>
            <person name="Kono N."/>
            <person name="Arakawa K."/>
        </authorList>
    </citation>
    <scope>NUCLEOTIDE SEQUENCE [LARGE SCALE GENOMIC DNA]</scope>
</reference>
<feature type="region of interest" description="Disordered" evidence="1">
    <location>
        <begin position="1"/>
        <end position="49"/>
    </location>
</feature>
<keyword evidence="3" id="KW-1185">Reference proteome</keyword>
<comment type="caution">
    <text evidence="2">The sequence shown here is derived from an EMBL/GenBank/DDBJ whole genome shotgun (WGS) entry which is preliminary data.</text>
</comment>
<name>A0AAV4RCG4_9ARAC</name>
<gene>
    <name evidence="2" type="ORF">CDAR_40011</name>
</gene>
<organism evidence="2 3">
    <name type="scientific">Caerostris darwini</name>
    <dbReference type="NCBI Taxonomy" id="1538125"/>
    <lineage>
        <taxon>Eukaryota</taxon>
        <taxon>Metazoa</taxon>
        <taxon>Ecdysozoa</taxon>
        <taxon>Arthropoda</taxon>
        <taxon>Chelicerata</taxon>
        <taxon>Arachnida</taxon>
        <taxon>Araneae</taxon>
        <taxon>Araneomorphae</taxon>
        <taxon>Entelegynae</taxon>
        <taxon>Araneoidea</taxon>
        <taxon>Araneidae</taxon>
        <taxon>Caerostris</taxon>
    </lineage>
</organism>
<evidence type="ECO:0000313" key="3">
    <source>
        <dbReference type="Proteomes" id="UP001054837"/>
    </source>
</evidence>